<protein>
    <submittedName>
        <fullName evidence="1">Uncharacterized protein</fullName>
    </submittedName>
</protein>
<evidence type="ECO:0000313" key="1">
    <source>
        <dbReference type="EMBL" id="PLO74790.1"/>
    </source>
</evidence>
<reference evidence="1 2" key="1">
    <citation type="submission" date="2017-11" db="EMBL/GenBank/DDBJ databases">
        <authorList>
            <person name="Han C.G."/>
        </authorList>
    </citation>
    <scope>NUCLEOTIDE SEQUENCE [LARGE SCALE GENOMIC DNA]</scope>
    <source>
        <strain evidence="1 2">A10</strain>
    </source>
</reference>
<dbReference type="AlphaFoldDB" id="A0A2J5Q9Y1"/>
<comment type="caution">
    <text evidence="1">The sequence shown here is derived from an EMBL/GenBank/DDBJ whole genome shotgun (WGS) entry which is preliminary data.</text>
</comment>
<accession>A0A2J5Q9Y1</accession>
<name>A0A2J5Q9Y1_9ENTR</name>
<dbReference type="Proteomes" id="UP000234667">
    <property type="component" value="Unassembled WGS sequence"/>
</dbReference>
<organism evidence="1 2">
    <name type="scientific">Klebsiella michiganensis</name>
    <dbReference type="NCBI Taxonomy" id="1134687"/>
    <lineage>
        <taxon>Bacteria</taxon>
        <taxon>Pseudomonadati</taxon>
        <taxon>Pseudomonadota</taxon>
        <taxon>Gammaproteobacteria</taxon>
        <taxon>Enterobacterales</taxon>
        <taxon>Enterobacteriaceae</taxon>
        <taxon>Klebsiella/Raoultella group</taxon>
        <taxon>Klebsiella</taxon>
    </lineage>
</organism>
<reference evidence="1 2" key="2">
    <citation type="submission" date="2018-01" db="EMBL/GenBank/DDBJ databases">
        <title>Genomic study of Klebsiella pneumoniae.</title>
        <authorList>
            <person name="Yang Y."/>
            <person name="Bicalho R."/>
        </authorList>
    </citation>
    <scope>NUCLEOTIDE SEQUENCE [LARGE SCALE GENOMIC DNA]</scope>
    <source>
        <strain evidence="1 2">A10</strain>
    </source>
</reference>
<dbReference type="Pfam" id="PF21845">
    <property type="entry name" value="DUF6904"/>
    <property type="match status" value="1"/>
</dbReference>
<gene>
    <name evidence="1" type="ORF">CWN49_02595</name>
</gene>
<sequence length="210" mass="24942">MLRYELTPNNAGFVLWGDSEALDELHQLIHFLVDESPLIEGKDGFMLSLAYDIRKAREGCRRTEQYEYESQDTYHIYGVELLWPLILIQLALFRRSMSYIQVNKNHLSLMYSFEHILESALKELMPECWEDLIRIAKCAADSDFKSLEDNIDSRCCYFINLQPKIRKNQLRNILCSFDSLWGKYALDKQDVKMLNEMNSTTWYWPEDITW</sequence>
<dbReference type="InterPro" id="IPR054199">
    <property type="entry name" value="DUF6904"/>
</dbReference>
<evidence type="ECO:0000313" key="2">
    <source>
        <dbReference type="Proteomes" id="UP000234667"/>
    </source>
</evidence>
<proteinExistence type="predicted"/>
<dbReference type="EMBL" id="PIDR01000035">
    <property type="protein sequence ID" value="PLO74790.1"/>
    <property type="molecule type" value="Genomic_DNA"/>
</dbReference>